<dbReference type="Proteomes" id="UP000440578">
    <property type="component" value="Unassembled WGS sequence"/>
</dbReference>
<feature type="domain" description="Pyrroline-5-carboxylate reductase catalytic N-terminal" evidence="12">
    <location>
        <begin position="227"/>
        <end position="320"/>
    </location>
</feature>
<dbReference type="GO" id="GO:0004735">
    <property type="term" value="F:pyrroline-5-carboxylate reductase activity"/>
    <property type="evidence" value="ECO:0007669"/>
    <property type="project" value="UniProtKB-EC"/>
</dbReference>
<dbReference type="EC" id="1.5.1.2" evidence="3"/>
<dbReference type="InterPro" id="IPR008927">
    <property type="entry name" value="6-PGluconate_DH-like_C_sf"/>
</dbReference>
<keyword evidence="6" id="KW-0560">Oxidoreductase</keyword>
<comment type="function">
    <text evidence="10">Oxidoreductase that catalyzes the last step in proline biosynthesis, which corresponds to the reduction of pyrroline-5-carboxylate (P5C) to L-proline using NAD(P)H. Proline is synthesized from either glutamate or ornithine; both are converted to P5C, and then to proline via pyrroline-5-carboxylate reductases (PYCRs). PYCR3 is exclusively linked to the biosynthesis of proline from ornithine.</text>
</comment>
<feature type="region of interest" description="Disordered" evidence="11">
    <location>
        <begin position="175"/>
        <end position="207"/>
    </location>
</feature>
<evidence type="ECO:0000256" key="11">
    <source>
        <dbReference type="SAM" id="MobiDB-lite"/>
    </source>
</evidence>
<sequence length="506" mass="53811">MSRDDTGTNINVILDANALADNRNDHLELQSEDRVSAAEAGPSGSQDLEVMEAGDGDPSADFSIEEAAEQDLGGSEEEIHVTLQPATATKDYYFQKYKEEWEELPEFKGWLRPVADDVYKAECLVCKTHLRCHKLKLRQHAKSRKHHLNMVSGSQRLRTQAKLLTLRKERRSFGRRVGGTSTGMGRGGTPNRRAAAREQAPRSAAQQDVSYGDMGRVTYSIGLGGNKVGFIGAGTIAQAIARAILDKGVIHSGRMTVAAPSARNLSRWSGWGSAVTNSNDLVVQACHVVFLCVPPAVAVEVLHALAPNPQIGERCFISVVPGLGRERIESILASKFVPPCAPGDVQTLGSVYVVRCMVNLAVRTGAGCCAYSVPANLPDSWLLCLEVMCGAMGVSQPLDDARLDAFSAAVSAGPAMALAFCEALTMGAANVGLPWHIARKMAAQTLVGAGHLLLEADSPATLSEQAAPPGDPGLSALMALQRTDMKSGVAAAVQAFQKAVRNTFGE</sequence>
<feature type="region of interest" description="Disordered" evidence="11">
    <location>
        <begin position="31"/>
        <end position="60"/>
    </location>
</feature>
<dbReference type="UniPathway" id="UPA00098">
    <property type="reaction ID" value="UER00361"/>
</dbReference>
<name>A0A6A4VUY8_AMPAM</name>
<dbReference type="Pfam" id="PF03807">
    <property type="entry name" value="F420_oxidored"/>
    <property type="match status" value="1"/>
</dbReference>
<dbReference type="InterPro" id="IPR028939">
    <property type="entry name" value="P5C_Rdtase_cat_N"/>
</dbReference>
<dbReference type="HAMAP" id="MF_01925">
    <property type="entry name" value="P5C_reductase"/>
    <property type="match status" value="1"/>
</dbReference>
<dbReference type="InterPro" id="IPR000304">
    <property type="entry name" value="Pyrroline-COOH_reductase"/>
</dbReference>
<evidence type="ECO:0000313" key="14">
    <source>
        <dbReference type="EMBL" id="KAF0298636.1"/>
    </source>
</evidence>
<evidence type="ECO:0000259" key="13">
    <source>
        <dbReference type="Pfam" id="PF14748"/>
    </source>
</evidence>
<dbReference type="EMBL" id="VIIS01001419">
    <property type="protein sequence ID" value="KAF0298636.1"/>
    <property type="molecule type" value="Genomic_DNA"/>
</dbReference>
<proteinExistence type="inferred from homology"/>
<comment type="caution">
    <text evidence="14">The sequence shown here is derived from an EMBL/GenBank/DDBJ whole genome shotgun (WGS) entry which is preliminary data.</text>
</comment>
<comment type="pathway">
    <text evidence="1">Amino-acid biosynthesis; L-proline biosynthesis; L-proline from L-glutamate 5-semialdehyde: step 1/1.</text>
</comment>
<keyword evidence="5" id="KW-0521">NADP</keyword>
<dbReference type="AlphaFoldDB" id="A0A6A4VUY8"/>
<dbReference type="SUPFAM" id="SSF51735">
    <property type="entry name" value="NAD(P)-binding Rossmann-fold domains"/>
    <property type="match status" value="1"/>
</dbReference>
<evidence type="ECO:0000256" key="10">
    <source>
        <dbReference type="ARBA" id="ARBA00049975"/>
    </source>
</evidence>
<dbReference type="InterPro" id="IPR029036">
    <property type="entry name" value="P5CR_dimer"/>
</dbReference>
<evidence type="ECO:0000256" key="8">
    <source>
        <dbReference type="ARBA" id="ARBA00039786"/>
    </source>
</evidence>
<dbReference type="Gene3D" id="1.10.3730.10">
    <property type="entry name" value="ProC C-terminal domain-like"/>
    <property type="match status" value="1"/>
</dbReference>
<dbReference type="InterPro" id="IPR036291">
    <property type="entry name" value="NAD(P)-bd_dom_sf"/>
</dbReference>
<evidence type="ECO:0000256" key="4">
    <source>
        <dbReference type="ARBA" id="ARBA00022650"/>
    </source>
</evidence>
<keyword evidence="4" id="KW-0028">Amino-acid biosynthesis</keyword>
<dbReference type="PANTHER" id="PTHR11645">
    <property type="entry name" value="PYRROLINE-5-CARBOXYLATE REDUCTASE"/>
    <property type="match status" value="1"/>
</dbReference>
<dbReference type="GO" id="GO:0055129">
    <property type="term" value="P:L-proline biosynthetic process"/>
    <property type="evidence" value="ECO:0007669"/>
    <property type="project" value="UniProtKB-UniPathway"/>
</dbReference>
<evidence type="ECO:0000256" key="9">
    <source>
        <dbReference type="ARBA" id="ARBA00042532"/>
    </source>
</evidence>
<comment type="subunit">
    <text evidence="7">Homodecamer; composed of 5 homodimers.</text>
</comment>
<evidence type="ECO:0000256" key="7">
    <source>
        <dbReference type="ARBA" id="ARBA00038523"/>
    </source>
</evidence>
<protein>
    <recommendedName>
        <fullName evidence="8">Pyrroline-5-carboxylate reductase 3</fullName>
        <ecNumber evidence="3">1.5.1.2</ecNumber>
    </recommendedName>
    <alternativeName>
        <fullName evidence="9">Pyrroline-5-carboxylate reductase-like protein</fullName>
    </alternativeName>
</protein>
<reference evidence="14 15" key="1">
    <citation type="submission" date="2019-07" db="EMBL/GenBank/DDBJ databases">
        <title>Draft genome assembly of a fouling barnacle, Amphibalanus amphitrite (Darwin, 1854): The first reference genome for Thecostraca.</title>
        <authorList>
            <person name="Kim W."/>
        </authorList>
    </citation>
    <scope>NUCLEOTIDE SEQUENCE [LARGE SCALE GENOMIC DNA]</scope>
    <source>
        <strain evidence="14">SNU_AA5</strain>
        <tissue evidence="14">Soma without cirri and trophi</tissue>
    </source>
</reference>
<evidence type="ECO:0000313" key="15">
    <source>
        <dbReference type="Proteomes" id="UP000440578"/>
    </source>
</evidence>
<evidence type="ECO:0000256" key="3">
    <source>
        <dbReference type="ARBA" id="ARBA00012855"/>
    </source>
</evidence>
<comment type="similarity">
    <text evidence="2">Belongs to the pyrroline-5-carboxylate reductase family.</text>
</comment>
<feature type="compositionally biased region" description="Gly residues" evidence="11">
    <location>
        <begin position="176"/>
        <end position="188"/>
    </location>
</feature>
<evidence type="ECO:0000256" key="5">
    <source>
        <dbReference type="ARBA" id="ARBA00022857"/>
    </source>
</evidence>
<dbReference type="SUPFAM" id="SSF48179">
    <property type="entry name" value="6-phosphogluconate dehydrogenase C-terminal domain-like"/>
    <property type="match status" value="1"/>
</dbReference>
<evidence type="ECO:0000256" key="1">
    <source>
        <dbReference type="ARBA" id="ARBA00005205"/>
    </source>
</evidence>
<feature type="domain" description="Pyrroline-5-carboxylate reductase dimerisation" evidence="13">
    <location>
        <begin position="402"/>
        <end position="499"/>
    </location>
</feature>
<keyword evidence="4" id="KW-0641">Proline biosynthesis</keyword>
<keyword evidence="15" id="KW-1185">Reference proteome</keyword>
<dbReference type="PANTHER" id="PTHR11645:SF0">
    <property type="entry name" value="PYRROLINE-5-CARBOXYLATE REDUCTASE 3"/>
    <property type="match status" value="1"/>
</dbReference>
<dbReference type="Gene3D" id="3.40.50.720">
    <property type="entry name" value="NAD(P)-binding Rossmann-like Domain"/>
    <property type="match status" value="1"/>
</dbReference>
<evidence type="ECO:0000256" key="2">
    <source>
        <dbReference type="ARBA" id="ARBA00005525"/>
    </source>
</evidence>
<gene>
    <name evidence="14" type="primary">PYCR3_9</name>
    <name evidence="14" type="ORF">FJT64_003997</name>
</gene>
<dbReference type="Pfam" id="PF14748">
    <property type="entry name" value="P5CR_dimer"/>
    <property type="match status" value="1"/>
</dbReference>
<evidence type="ECO:0000259" key="12">
    <source>
        <dbReference type="Pfam" id="PF03807"/>
    </source>
</evidence>
<dbReference type="OrthoDB" id="10023262at2759"/>
<organism evidence="14 15">
    <name type="scientific">Amphibalanus amphitrite</name>
    <name type="common">Striped barnacle</name>
    <name type="synonym">Balanus amphitrite</name>
    <dbReference type="NCBI Taxonomy" id="1232801"/>
    <lineage>
        <taxon>Eukaryota</taxon>
        <taxon>Metazoa</taxon>
        <taxon>Ecdysozoa</taxon>
        <taxon>Arthropoda</taxon>
        <taxon>Crustacea</taxon>
        <taxon>Multicrustacea</taxon>
        <taxon>Cirripedia</taxon>
        <taxon>Thoracica</taxon>
        <taxon>Thoracicalcarea</taxon>
        <taxon>Balanomorpha</taxon>
        <taxon>Balanoidea</taxon>
        <taxon>Balanidae</taxon>
        <taxon>Amphibalaninae</taxon>
        <taxon>Amphibalanus</taxon>
    </lineage>
</organism>
<accession>A0A6A4VUY8</accession>
<evidence type="ECO:0000256" key="6">
    <source>
        <dbReference type="ARBA" id="ARBA00023002"/>
    </source>
</evidence>